<comment type="caution">
    <text evidence="3">The sequence shown here is derived from an EMBL/GenBank/DDBJ whole genome shotgun (WGS) entry which is preliminary data.</text>
</comment>
<dbReference type="Proteomes" id="UP000522262">
    <property type="component" value="Unassembled WGS sequence"/>
</dbReference>
<dbReference type="InterPro" id="IPR051411">
    <property type="entry name" value="Polyketide_trans_af380"/>
</dbReference>
<dbReference type="Gene3D" id="3.40.50.1820">
    <property type="entry name" value="alpha/beta hydrolase"/>
    <property type="match status" value="1"/>
</dbReference>
<organism evidence="3 4">
    <name type="scientific">Fusarium mexicanum</name>
    <dbReference type="NCBI Taxonomy" id="751941"/>
    <lineage>
        <taxon>Eukaryota</taxon>
        <taxon>Fungi</taxon>
        <taxon>Dikarya</taxon>
        <taxon>Ascomycota</taxon>
        <taxon>Pezizomycotina</taxon>
        <taxon>Sordariomycetes</taxon>
        <taxon>Hypocreomycetidae</taxon>
        <taxon>Hypocreales</taxon>
        <taxon>Nectriaceae</taxon>
        <taxon>Fusarium</taxon>
        <taxon>Fusarium fujikuroi species complex</taxon>
    </lineage>
</organism>
<accession>A0A8H5J5P8</accession>
<dbReference type="InterPro" id="IPR000383">
    <property type="entry name" value="Xaa-Pro-like_dom"/>
</dbReference>
<dbReference type="PANTHER" id="PTHR47751">
    <property type="entry name" value="SUPERFAMILY HYDROLASE, PUTATIVE (AFU_ORTHOLOGUE AFUA_2G16580)-RELATED"/>
    <property type="match status" value="1"/>
</dbReference>
<dbReference type="PANTHER" id="PTHR47751:SF1">
    <property type="entry name" value="SUPERFAMILY HYDROLASE, PUTATIVE (AFU_ORTHOLOGUE AFUA_2G16580)-RELATED"/>
    <property type="match status" value="1"/>
</dbReference>
<feature type="domain" description="Metallo-beta-lactamase" evidence="2">
    <location>
        <begin position="314"/>
        <end position="504"/>
    </location>
</feature>
<dbReference type="CDD" id="cd07739">
    <property type="entry name" value="metallo-hydrolase-like_MBL-fold"/>
    <property type="match status" value="1"/>
</dbReference>
<dbReference type="EMBL" id="JAAOAM010000094">
    <property type="protein sequence ID" value="KAF5548897.1"/>
    <property type="molecule type" value="Genomic_DNA"/>
</dbReference>
<evidence type="ECO:0000313" key="3">
    <source>
        <dbReference type="EMBL" id="KAF5548897.1"/>
    </source>
</evidence>
<reference evidence="3 4" key="1">
    <citation type="submission" date="2020-05" db="EMBL/GenBank/DDBJ databases">
        <title>Identification and distribution of gene clusters putatively required for synthesis of sphingolipid metabolism inhibitors in phylogenetically diverse species of the filamentous fungus Fusarium.</title>
        <authorList>
            <person name="Kim H.-S."/>
            <person name="Busman M."/>
            <person name="Brown D.W."/>
            <person name="Divon H."/>
            <person name="Uhlig S."/>
            <person name="Proctor R.H."/>
        </authorList>
    </citation>
    <scope>NUCLEOTIDE SEQUENCE [LARGE SCALE GENOMIC DNA]</scope>
    <source>
        <strain evidence="3 4">NRRL 53147</strain>
    </source>
</reference>
<dbReference type="GO" id="GO:0016787">
    <property type="term" value="F:hydrolase activity"/>
    <property type="evidence" value="ECO:0007669"/>
    <property type="project" value="InterPro"/>
</dbReference>
<evidence type="ECO:0000313" key="4">
    <source>
        <dbReference type="Proteomes" id="UP000522262"/>
    </source>
</evidence>
<proteinExistence type="inferred from homology"/>
<comment type="similarity">
    <text evidence="1">Belongs to the polyketide transferase af380 family.</text>
</comment>
<sequence length="605" mass="66651">MPKDVTFQNRGVRIAAHLYLPNTFQEDRKYPALVGIHPAGGVKEQTIGLYAQQLAAHDFVVLVYDSSYQGASGGEPRLLEDPTTRVEDARCAADFLTTQSFVDTERMGVFGVCAGGGYALAVAQTERRFKAVAGVSATPMGEAARRFFGNPIPRAEQIKSLEAAASVRTATANGADPVYIPFVPERLEDINDSTPTMLREGYDYYRTPRGQHPNSKGRFLMTSMDKMLAFSTFQLLPTLLTQPLLLIAGSEADTKIYSDEAHALSEGPKELFVVKDATHIALYDKPEYYNLDKQTMATTRLRVETHISHGIAQDMVSSLIVGSQAAVLVDVPLTIPQAKELVPWIRSNANVPLVAIFATHFHPDHYLAAHIILESFPGADLYATEKTVALINNIIEGKTAFWKSALGDANIANSPTIPKTFPSTFFSLPGDEIVHLLGPVNGDSPEQTMFWIPSIKTLIAGDVVYGHGMHMWLADLDDPSMTEAWLSSLRLIESLGAERIIPGHALSDQQSFKGSQDTEHTRAYVSFFQKEIESKPKDTFRPEEITAKFDQAFPQLADTEEGSTSELLLQINAQHFGRGGQRQMHDVDLVALQKSYNASWDFSKN</sequence>
<evidence type="ECO:0000259" key="2">
    <source>
        <dbReference type="SMART" id="SM00849"/>
    </source>
</evidence>
<dbReference type="SUPFAM" id="SSF53474">
    <property type="entry name" value="alpha/beta-Hydrolases"/>
    <property type="match status" value="1"/>
</dbReference>
<dbReference type="Pfam" id="PF00753">
    <property type="entry name" value="Lactamase_B"/>
    <property type="match status" value="1"/>
</dbReference>
<protein>
    <submittedName>
        <fullName evidence="3">Metallo-beta-lactamase domain-containing protein</fullName>
    </submittedName>
</protein>
<dbReference type="Gene3D" id="3.60.15.10">
    <property type="entry name" value="Ribonuclease Z/Hydroxyacylglutathione hydrolase-like"/>
    <property type="match status" value="1"/>
</dbReference>
<dbReference type="Pfam" id="PF02129">
    <property type="entry name" value="Peptidase_S15"/>
    <property type="match status" value="1"/>
</dbReference>
<dbReference type="SMART" id="SM00849">
    <property type="entry name" value="Lactamase_B"/>
    <property type="match status" value="1"/>
</dbReference>
<dbReference type="InterPro" id="IPR029058">
    <property type="entry name" value="AB_hydrolase_fold"/>
</dbReference>
<dbReference type="AlphaFoldDB" id="A0A8H5J5P8"/>
<evidence type="ECO:0000256" key="1">
    <source>
        <dbReference type="ARBA" id="ARBA00029464"/>
    </source>
</evidence>
<dbReference type="Gene3D" id="1.10.10.800">
    <property type="match status" value="1"/>
</dbReference>
<dbReference type="SUPFAM" id="SSF56281">
    <property type="entry name" value="Metallo-hydrolase/oxidoreductase"/>
    <property type="match status" value="1"/>
</dbReference>
<keyword evidence="4" id="KW-1185">Reference proteome</keyword>
<dbReference type="InterPro" id="IPR036866">
    <property type="entry name" value="RibonucZ/Hydroxyglut_hydro"/>
</dbReference>
<gene>
    <name evidence="3" type="ORF">FMEXI_4568</name>
</gene>
<dbReference type="InterPro" id="IPR001279">
    <property type="entry name" value="Metallo-B-lactamas"/>
</dbReference>
<name>A0A8H5J5P8_9HYPO</name>